<keyword evidence="6" id="KW-0560">Oxidoreductase</keyword>
<protein>
    <recommendedName>
        <fullName evidence="12">Cytochrome P450</fullName>
    </recommendedName>
</protein>
<evidence type="ECO:0000313" key="11">
    <source>
        <dbReference type="Proteomes" id="UP000822688"/>
    </source>
</evidence>
<accession>A0A8T0GTM1</accession>
<evidence type="ECO:0000256" key="1">
    <source>
        <dbReference type="ARBA" id="ARBA00001971"/>
    </source>
</evidence>
<dbReference type="Proteomes" id="UP000822688">
    <property type="component" value="Chromosome 9"/>
</dbReference>
<dbReference type="GO" id="GO:0020037">
    <property type="term" value="F:heme binding"/>
    <property type="evidence" value="ECO:0007669"/>
    <property type="project" value="InterPro"/>
</dbReference>
<evidence type="ECO:0000256" key="9">
    <source>
        <dbReference type="ARBA" id="ARBA00023136"/>
    </source>
</evidence>
<evidence type="ECO:0000256" key="2">
    <source>
        <dbReference type="ARBA" id="ARBA00004370"/>
    </source>
</evidence>
<keyword evidence="11" id="KW-1185">Reference proteome</keyword>
<evidence type="ECO:0000256" key="5">
    <source>
        <dbReference type="ARBA" id="ARBA00022723"/>
    </source>
</evidence>
<dbReference type="GO" id="GO:0004497">
    <property type="term" value="F:monooxygenase activity"/>
    <property type="evidence" value="ECO:0007669"/>
    <property type="project" value="UniProtKB-KW"/>
</dbReference>
<reference evidence="10" key="1">
    <citation type="submission" date="2020-06" db="EMBL/GenBank/DDBJ databases">
        <title>WGS assembly of Ceratodon purpureus strain R40.</title>
        <authorList>
            <person name="Carey S.B."/>
            <person name="Jenkins J."/>
            <person name="Shu S."/>
            <person name="Lovell J.T."/>
            <person name="Sreedasyam A."/>
            <person name="Maumus F."/>
            <person name="Tiley G.P."/>
            <person name="Fernandez-Pozo N."/>
            <person name="Barry K."/>
            <person name="Chen C."/>
            <person name="Wang M."/>
            <person name="Lipzen A."/>
            <person name="Daum C."/>
            <person name="Saski C.A."/>
            <person name="Payton A.C."/>
            <person name="Mcbreen J.C."/>
            <person name="Conrad R.E."/>
            <person name="Kollar L.M."/>
            <person name="Olsson S."/>
            <person name="Huttunen S."/>
            <person name="Landis J.B."/>
            <person name="Wickett N.J."/>
            <person name="Johnson M.G."/>
            <person name="Rensing S.A."/>
            <person name="Grimwood J."/>
            <person name="Schmutz J."/>
            <person name="Mcdaniel S.F."/>
        </authorList>
    </citation>
    <scope>NUCLEOTIDE SEQUENCE</scope>
    <source>
        <strain evidence="10">R40</strain>
    </source>
</reference>
<gene>
    <name evidence="10" type="ORF">KC19_9G131600</name>
</gene>
<keyword evidence="4" id="KW-0349">Heme</keyword>
<evidence type="ECO:0000256" key="6">
    <source>
        <dbReference type="ARBA" id="ARBA00023002"/>
    </source>
</evidence>
<dbReference type="EMBL" id="CM026430">
    <property type="protein sequence ID" value="KAG0562263.1"/>
    <property type="molecule type" value="Genomic_DNA"/>
</dbReference>
<keyword evidence="5" id="KW-0479">Metal-binding</keyword>
<dbReference type="AlphaFoldDB" id="A0A8T0GTM1"/>
<dbReference type="GO" id="GO:0005506">
    <property type="term" value="F:iron ion binding"/>
    <property type="evidence" value="ECO:0007669"/>
    <property type="project" value="InterPro"/>
</dbReference>
<comment type="cofactor">
    <cofactor evidence="1">
        <name>heme</name>
        <dbReference type="ChEBI" id="CHEBI:30413"/>
    </cofactor>
</comment>
<evidence type="ECO:0000256" key="7">
    <source>
        <dbReference type="ARBA" id="ARBA00023004"/>
    </source>
</evidence>
<dbReference type="GO" id="GO:0016705">
    <property type="term" value="F:oxidoreductase activity, acting on paired donors, with incorporation or reduction of molecular oxygen"/>
    <property type="evidence" value="ECO:0007669"/>
    <property type="project" value="InterPro"/>
</dbReference>
<dbReference type="Gene3D" id="1.10.630.10">
    <property type="entry name" value="Cytochrome P450"/>
    <property type="match status" value="1"/>
</dbReference>
<evidence type="ECO:0000313" key="10">
    <source>
        <dbReference type="EMBL" id="KAG0562263.1"/>
    </source>
</evidence>
<sequence length="181" mass="21084">MKSSESILRPHQAPLSNIHTNRKVELRPYLSVMLDNVVFRFILNKRLSARSGGHETEEELFAVKNFKEITHEIALCLSAFYPGDFIPALKWLGPQRLEKRFKECNKRMDSFVSKIIAEHEAERKLGAIVEEEKDMVHVLLDEMEKSEEEHRIIMTNVKAILWLLAFIVPALQTYQDPRRAN</sequence>
<evidence type="ECO:0008006" key="12">
    <source>
        <dbReference type="Google" id="ProtNLM"/>
    </source>
</evidence>
<proteinExistence type="inferred from homology"/>
<comment type="similarity">
    <text evidence="3">Belongs to the cytochrome P450 family.</text>
</comment>
<organism evidence="10 11">
    <name type="scientific">Ceratodon purpureus</name>
    <name type="common">Fire moss</name>
    <name type="synonym">Dicranum purpureum</name>
    <dbReference type="NCBI Taxonomy" id="3225"/>
    <lineage>
        <taxon>Eukaryota</taxon>
        <taxon>Viridiplantae</taxon>
        <taxon>Streptophyta</taxon>
        <taxon>Embryophyta</taxon>
        <taxon>Bryophyta</taxon>
        <taxon>Bryophytina</taxon>
        <taxon>Bryopsida</taxon>
        <taxon>Dicranidae</taxon>
        <taxon>Pseudoditrichales</taxon>
        <taxon>Ditrichaceae</taxon>
        <taxon>Ceratodon</taxon>
    </lineage>
</organism>
<dbReference type="PANTHER" id="PTHR47943">
    <property type="entry name" value="CYTOCHROME P450 93A3-LIKE"/>
    <property type="match status" value="1"/>
</dbReference>
<comment type="caution">
    <text evidence="10">The sequence shown here is derived from an EMBL/GenBank/DDBJ whole genome shotgun (WGS) entry which is preliminary data.</text>
</comment>
<dbReference type="Pfam" id="PF00067">
    <property type="entry name" value="p450"/>
    <property type="match status" value="1"/>
</dbReference>
<dbReference type="InterPro" id="IPR001128">
    <property type="entry name" value="Cyt_P450"/>
</dbReference>
<evidence type="ECO:0000256" key="4">
    <source>
        <dbReference type="ARBA" id="ARBA00022617"/>
    </source>
</evidence>
<keyword evidence="8" id="KW-0503">Monooxygenase</keyword>
<evidence type="ECO:0000256" key="3">
    <source>
        <dbReference type="ARBA" id="ARBA00010617"/>
    </source>
</evidence>
<name>A0A8T0GTM1_CERPU</name>
<comment type="subcellular location">
    <subcellularLocation>
        <location evidence="2">Membrane</location>
    </subcellularLocation>
</comment>
<dbReference type="PANTHER" id="PTHR47943:SF8">
    <property type="entry name" value="CYTOCHROME P450"/>
    <property type="match status" value="1"/>
</dbReference>
<evidence type="ECO:0000256" key="8">
    <source>
        <dbReference type="ARBA" id="ARBA00023033"/>
    </source>
</evidence>
<keyword evidence="9" id="KW-0472">Membrane</keyword>
<dbReference type="InterPro" id="IPR036396">
    <property type="entry name" value="Cyt_P450_sf"/>
</dbReference>
<dbReference type="SUPFAM" id="SSF48264">
    <property type="entry name" value="Cytochrome P450"/>
    <property type="match status" value="1"/>
</dbReference>
<keyword evidence="7" id="KW-0408">Iron</keyword>
<dbReference type="GO" id="GO:0016020">
    <property type="term" value="C:membrane"/>
    <property type="evidence" value="ECO:0007669"/>
    <property type="project" value="UniProtKB-SubCell"/>
</dbReference>